<sequence>MISRICLCQTFFDFLVTSRISSFQAKPRSDNS</sequence>
<reference evidence="1 2" key="1">
    <citation type="submission" date="2015-01" db="EMBL/GenBank/DDBJ databases">
        <title>Evolution of Trichinella species and genotypes.</title>
        <authorList>
            <person name="Korhonen P.K."/>
            <person name="Edoardo P."/>
            <person name="Giuseppe L.R."/>
            <person name="Gasser R.B."/>
        </authorList>
    </citation>
    <scope>NUCLEOTIDE SEQUENCE [LARGE SCALE GENOMIC DNA]</scope>
    <source>
        <strain evidence="1">ISS3</strain>
    </source>
</reference>
<dbReference type="AlphaFoldDB" id="A0A0V0YWC0"/>
<keyword evidence="2" id="KW-1185">Reference proteome</keyword>
<accession>A0A0V0YWC0</accession>
<proteinExistence type="predicted"/>
<evidence type="ECO:0000313" key="2">
    <source>
        <dbReference type="Proteomes" id="UP000054776"/>
    </source>
</evidence>
<name>A0A0V0YWC0_TRISP</name>
<comment type="caution">
    <text evidence="1">The sequence shown here is derived from an EMBL/GenBank/DDBJ whole genome shotgun (WGS) entry which is preliminary data.</text>
</comment>
<evidence type="ECO:0000313" key="1">
    <source>
        <dbReference type="EMBL" id="KRY04591.1"/>
    </source>
</evidence>
<dbReference type="Proteomes" id="UP000054776">
    <property type="component" value="Unassembled WGS sequence"/>
</dbReference>
<dbReference type="InParanoid" id="A0A0V0YWC0"/>
<protein>
    <submittedName>
        <fullName evidence="1">Uncharacterized protein</fullName>
    </submittedName>
</protein>
<dbReference type="EMBL" id="JYDH01004205">
    <property type="protein sequence ID" value="KRY04591.1"/>
    <property type="molecule type" value="Genomic_DNA"/>
</dbReference>
<organism evidence="1 2">
    <name type="scientific">Trichinella spiralis</name>
    <name type="common">Trichina worm</name>
    <dbReference type="NCBI Taxonomy" id="6334"/>
    <lineage>
        <taxon>Eukaryota</taxon>
        <taxon>Metazoa</taxon>
        <taxon>Ecdysozoa</taxon>
        <taxon>Nematoda</taxon>
        <taxon>Enoplea</taxon>
        <taxon>Dorylaimia</taxon>
        <taxon>Trichinellida</taxon>
        <taxon>Trichinellidae</taxon>
        <taxon>Trichinella</taxon>
    </lineage>
</organism>
<gene>
    <name evidence="1" type="ORF">T01_1910</name>
</gene>